<dbReference type="InterPro" id="IPR036514">
    <property type="entry name" value="SGNH_hydro_sf"/>
</dbReference>
<dbReference type="Gene3D" id="3.40.50.1110">
    <property type="entry name" value="SGNH hydrolase"/>
    <property type="match status" value="1"/>
</dbReference>
<accession>W0ANH9</accession>
<dbReference type="eggNOG" id="COG2755">
    <property type="taxonomic scope" value="Bacteria"/>
</dbReference>
<dbReference type="PANTHER" id="PTHR30383:SF5">
    <property type="entry name" value="SGNH HYDROLASE-TYPE ESTERASE DOMAIN-CONTAINING PROTEIN"/>
    <property type="match status" value="1"/>
</dbReference>
<proteinExistence type="predicted"/>
<reference evidence="2 3" key="1">
    <citation type="submission" date="2013-07" db="EMBL/GenBank/DDBJ databases">
        <title>Completed genome of Sphingomonas sanxanigenens NX02.</title>
        <authorList>
            <person name="Ma T."/>
            <person name="Huang H."/>
            <person name="Wu M."/>
            <person name="Li X."/>
            <person name="Li G."/>
        </authorList>
    </citation>
    <scope>NUCLEOTIDE SEQUENCE [LARGE SCALE GENOMIC DNA]</scope>
    <source>
        <strain evidence="2 3">NX02</strain>
    </source>
</reference>
<dbReference type="SUPFAM" id="SSF52266">
    <property type="entry name" value="SGNH hydrolase"/>
    <property type="match status" value="1"/>
</dbReference>
<dbReference type="Pfam" id="PF13472">
    <property type="entry name" value="Lipase_GDSL_2"/>
    <property type="match status" value="1"/>
</dbReference>
<dbReference type="EMBL" id="CP006644">
    <property type="protein sequence ID" value="AHE57270.1"/>
    <property type="molecule type" value="Genomic_DNA"/>
</dbReference>
<name>W0ANH9_9SPHN</name>
<dbReference type="AlphaFoldDB" id="W0ANH9"/>
<dbReference type="GO" id="GO:0004622">
    <property type="term" value="F:phosphatidylcholine lysophospholipase activity"/>
    <property type="evidence" value="ECO:0007669"/>
    <property type="project" value="TreeGrafter"/>
</dbReference>
<gene>
    <name evidence="2" type="ORF">NX02_28440</name>
</gene>
<organism evidence="2 3">
    <name type="scientific">Sphingomonas sanxanigenens DSM 19645 = NX02</name>
    <dbReference type="NCBI Taxonomy" id="1123269"/>
    <lineage>
        <taxon>Bacteria</taxon>
        <taxon>Pseudomonadati</taxon>
        <taxon>Pseudomonadota</taxon>
        <taxon>Alphaproteobacteria</taxon>
        <taxon>Sphingomonadales</taxon>
        <taxon>Sphingomonadaceae</taxon>
        <taxon>Sphingomonas</taxon>
    </lineage>
</organism>
<keyword evidence="3" id="KW-1185">Reference proteome</keyword>
<dbReference type="STRING" id="1123269.NX02_28440"/>
<dbReference type="PANTHER" id="PTHR30383">
    <property type="entry name" value="THIOESTERASE 1/PROTEASE 1/LYSOPHOSPHOLIPASE L1"/>
    <property type="match status" value="1"/>
</dbReference>
<evidence type="ECO:0000313" key="2">
    <source>
        <dbReference type="EMBL" id="AHE57270.1"/>
    </source>
</evidence>
<protein>
    <recommendedName>
        <fullName evidence="1">SGNH hydrolase-type esterase domain-containing protein</fullName>
    </recommendedName>
</protein>
<dbReference type="InterPro" id="IPR013830">
    <property type="entry name" value="SGNH_hydro"/>
</dbReference>
<dbReference type="HOGENOM" id="CLU_051989_4_0_5"/>
<evidence type="ECO:0000259" key="1">
    <source>
        <dbReference type="Pfam" id="PF13472"/>
    </source>
</evidence>
<dbReference type="OrthoDB" id="9790057at2"/>
<dbReference type="PATRIC" id="fig|1123269.5.peg.5585"/>
<dbReference type="InterPro" id="IPR051532">
    <property type="entry name" value="Ester_Hydrolysis_Enzymes"/>
</dbReference>
<feature type="domain" description="SGNH hydrolase-type esterase" evidence="1">
    <location>
        <begin position="54"/>
        <end position="199"/>
    </location>
</feature>
<evidence type="ECO:0000313" key="3">
    <source>
        <dbReference type="Proteomes" id="UP000018851"/>
    </source>
</evidence>
<sequence>MAMTVSTGAAAQRGPLPHRFENEIEAFKKADSARTEPEKAALFIGSSTVRLWDLQRSFAHGSVINRGFGGATTPELLYYYGSVVKPHRPAVIIAYIGENDIAAGATPMKVAGDVLMLLQRLRRDYPEARIGYVAMKPSPARIALWGRMDDANRMIAARAATYRADFLDVGAELRGADGLPDPDLYRADRLHLNDRGYAVLTAELQGYVGGAKQPVSAKVAR</sequence>
<dbReference type="Proteomes" id="UP000018851">
    <property type="component" value="Chromosome"/>
</dbReference>
<dbReference type="KEGG" id="ssan:NX02_28440"/>